<reference evidence="1" key="1">
    <citation type="submission" date="2024-07" db="EMBL/GenBank/DDBJ databases">
        <title>Two chromosome-level genome assemblies of Korean endemic species Abeliophyllum distichum and Forsythia ovata (Oleaceae).</title>
        <authorList>
            <person name="Mun J.H."/>
        </authorList>
    </citation>
    <scope>NUCLEOTIDE SEQUENCE</scope>
    <source>
        <strain evidence="1">KNKB198505000391</strain>
        <tissue evidence="1">Leaf</tissue>
    </source>
</reference>
<organism evidence="1 3">
    <name type="scientific">Abeliophyllum distichum</name>
    <dbReference type="NCBI Taxonomy" id="126358"/>
    <lineage>
        <taxon>Eukaryota</taxon>
        <taxon>Viridiplantae</taxon>
        <taxon>Streptophyta</taxon>
        <taxon>Embryophyta</taxon>
        <taxon>Tracheophyta</taxon>
        <taxon>Spermatophyta</taxon>
        <taxon>Magnoliopsida</taxon>
        <taxon>eudicotyledons</taxon>
        <taxon>Gunneridae</taxon>
        <taxon>Pentapetalae</taxon>
        <taxon>asterids</taxon>
        <taxon>lamiids</taxon>
        <taxon>Lamiales</taxon>
        <taxon>Oleaceae</taxon>
        <taxon>Forsythieae</taxon>
        <taxon>Abeliophyllum</taxon>
    </lineage>
</organism>
<gene>
    <name evidence="2" type="ORF">Adt_32026</name>
    <name evidence="1" type="ORF">Adt_46704</name>
</gene>
<accession>A0ABD1NYD6</accession>
<dbReference type="Proteomes" id="UP001604336">
    <property type="component" value="Unassembled WGS sequence"/>
</dbReference>
<dbReference type="AlphaFoldDB" id="A0ABD1NYD6"/>
<proteinExistence type="predicted"/>
<evidence type="ECO:0000313" key="3">
    <source>
        <dbReference type="Proteomes" id="UP001604336"/>
    </source>
</evidence>
<sequence length="266" mass="29882">MSWEGVYKAIPLQFVAPLLPASSVCHASPAPPFLLRKPSPLPALPSYQKNEKMIATDETDTVVRKHKASLSFGEGLMRDAWYVRQTEEASHSESIDAPLPTKKRVDGANCINVIFQNKELSSSILEMLPSPVSEVAACVYKFWFSLWKKVVEQATLSKLITMAMNNNVRGFALSNKLFNVVADFEGKLKKFNTRAKETFQRPQGDEIDKHQIGSENEALRYKVEVLASVIAILKIKLEAVVKDMRQAKNVMLDAQNIMRATDNAWR</sequence>
<dbReference type="EMBL" id="JBFOLK010000099">
    <property type="protein sequence ID" value="KAL2456627.1"/>
    <property type="molecule type" value="Genomic_DNA"/>
</dbReference>
<dbReference type="EMBL" id="JBFOLK010000009">
    <property type="protein sequence ID" value="KAL2487270.1"/>
    <property type="molecule type" value="Genomic_DNA"/>
</dbReference>
<evidence type="ECO:0000313" key="1">
    <source>
        <dbReference type="EMBL" id="KAL2456627.1"/>
    </source>
</evidence>
<keyword evidence="3" id="KW-1185">Reference proteome</keyword>
<protein>
    <submittedName>
        <fullName evidence="1">Uncharacterized protein</fullName>
    </submittedName>
</protein>
<reference evidence="3" key="2">
    <citation type="submission" date="2024-07" db="EMBL/GenBank/DDBJ databases">
        <title>Two chromosome-level genome assemblies of Korean endemic species Abeliophyllum distichum and Forsythia ovata (Oleaceae).</title>
        <authorList>
            <person name="Jang H."/>
        </authorList>
    </citation>
    <scope>NUCLEOTIDE SEQUENCE [LARGE SCALE GENOMIC DNA]</scope>
</reference>
<comment type="caution">
    <text evidence="1">The sequence shown here is derived from an EMBL/GenBank/DDBJ whole genome shotgun (WGS) entry which is preliminary data.</text>
</comment>
<name>A0ABD1NYD6_9LAMI</name>
<evidence type="ECO:0000313" key="2">
    <source>
        <dbReference type="EMBL" id="KAL2487270.1"/>
    </source>
</evidence>